<name>A0A6I4TWC6_9SPHN</name>
<dbReference type="EMBL" id="WTYJ01000002">
    <property type="protein sequence ID" value="MXO99519.1"/>
    <property type="molecule type" value="Genomic_DNA"/>
</dbReference>
<protein>
    <submittedName>
        <fullName evidence="2">Uncharacterized protein</fullName>
    </submittedName>
</protein>
<reference evidence="2 3" key="1">
    <citation type="submission" date="2019-12" db="EMBL/GenBank/DDBJ databases">
        <title>Genomic-based taxomic classification of the family Erythrobacteraceae.</title>
        <authorList>
            <person name="Xu L."/>
        </authorList>
    </citation>
    <scope>NUCLEOTIDE SEQUENCE [LARGE SCALE GENOMIC DNA]</scope>
    <source>
        <strain evidence="2 3">S36</strain>
    </source>
</reference>
<gene>
    <name evidence="2" type="ORF">GRI97_11015</name>
</gene>
<organism evidence="2 3">
    <name type="scientific">Croceibacterium xixiisoli</name>
    <dbReference type="NCBI Taxonomy" id="1476466"/>
    <lineage>
        <taxon>Bacteria</taxon>
        <taxon>Pseudomonadati</taxon>
        <taxon>Pseudomonadota</taxon>
        <taxon>Alphaproteobacteria</taxon>
        <taxon>Sphingomonadales</taxon>
        <taxon>Erythrobacteraceae</taxon>
        <taxon>Croceibacterium</taxon>
    </lineage>
</organism>
<evidence type="ECO:0000313" key="2">
    <source>
        <dbReference type="EMBL" id="MXO99519.1"/>
    </source>
</evidence>
<sequence length="51" mass="5968">MANPNDQHDRQQNQQGRRPDQAGEGRDRSGQQQQEERGTSRQPDESKHRNQ</sequence>
<proteinExistence type="predicted"/>
<feature type="region of interest" description="Disordered" evidence="1">
    <location>
        <begin position="1"/>
        <end position="51"/>
    </location>
</feature>
<dbReference type="Proteomes" id="UP000469430">
    <property type="component" value="Unassembled WGS sequence"/>
</dbReference>
<evidence type="ECO:0000256" key="1">
    <source>
        <dbReference type="SAM" id="MobiDB-lite"/>
    </source>
</evidence>
<accession>A0A6I4TWC6</accession>
<keyword evidence="3" id="KW-1185">Reference proteome</keyword>
<evidence type="ECO:0000313" key="3">
    <source>
        <dbReference type="Proteomes" id="UP000469430"/>
    </source>
</evidence>
<dbReference type="RefSeq" id="WP_161391235.1">
    <property type="nucleotide sequence ID" value="NZ_JBHSCP010000001.1"/>
</dbReference>
<comment type="caution">
    <text evidence="2">The sequence shown here is derived from an EMBL/GenBank/DDBJ whole genome shotgun (WGS) entry which is preliminary data.</text>
</comment>
<dbReference type="AlphaFoldDB" id="A0A6I4TWC6"/>